<dbReference type="NCBIfam" id="TIGR00786">
    <property type="entry name" value="dctM"/>
    <property type="match status" value="1"/>
</dbReference>
<evidence type="ECO:0000256" key="4">
    <source>
        <dbReference type="ARBA" id="ARBA00022692"/>
    </source>
</evidence>
<dbReference type="PANTHER" id="PTHR33362">
    <property type="entry name" value="SIALIC ACID TRAP TRANSPORTER PERMEASE PROTEIN SIAT-RELATED"/>
    <property type="match status" value="1"/>
</dbReference>
<evidence type="ECO:0000259" key="8">
    <source>
        <dbReference type="Pfam" id="PF06808"/>
    </source>
</evidence>
<comment type="subunit">
    <text evidence="7">The complex comprises the extracytoplasmic solute receptor protein and the two transmembrane proteins.</text>
</comment>
<evidence type="ECO:0000256" key="2">
    <source>
        <dbReference type="ARBA" id="ARBA00022475"/>
    </source>
</evidence>
<comment type="subcellular location">
    <subcellularLocation>
        <location evidence="1 7">Cell inner membrane</location>
        <topology evidence="1 7">Multi-pass membrane protein</topology>
    </subcellularLocation>
</comment>
<dbReference type="PIRSF" id="PIRSF006066">
    <property type="entry name" value="HI0050"/>
    <property type="match status" value="1"/>
</dbReference>
<proteinExistence type="inferred from homology"/>
<keyword evidence="10" id="KW-1185">Reference proteome</keyword>
<name>A0ABW4MVI6_9CAUL</name>
<comment type="similarity">
    <text evidence="7">Belongs to the TRAP transporter large permease family.</text>
</comment>
<keyword evidence="2" id="KW-1003">Cell membrane</keyword>
<evidence type="ECO:0000256" key="7">
    <source>
        <dbReference type="RuleBase" id="RU369079"/>
    </source>
</evidence>
<dbReference type="Proteomes" id="UP001597237">
    <property type="component" value="Unassembled WGS sequence"/>
</dbReference>
<feature type="transmembrane region" description="Helical" evidence="7">
    <location>
        <begin position="60"/>
        <end position="80"/>
    </location>
</feature>
<feature type="transmembrane region" description="Helical" evidence="7">
    <location>
        <begin position="220"/>
        <end position="242"/>
    </location>
</feature>
<evidence type="ECO:0000256" key="3">
    <source>
        <dbReference type="ARBA" id="ARBA00022519"/>
    </source>
</evidence>
<keyword evidence="6 7" id="KW-0472">Membrane</keyword>
<reference evidence="10" key="1">
    <citation type="journal article" date="2019" name="Int. J. Syst. Evol. Microbiol.">
        <title>The Global Catalogue of Microorganisms (GCM) 10K type strain sequencing project: providing services to taxonomists for standard genome sequencing and annotation.</title>
        <authorList>
            <consortium name="The Broad Institute Genomics Platform"/>
            <consortium name="The Broad Institute Genome Sequencing Center for Infectious Disease"/>
            <person name="Wu L."/>
            <person name="Ma J."/>
        </authorList>
    </citation>
    <scope>NUCLEOTIDE SEQUENCE [LARGE SCALE GENOMIC DNA]</scope>
    <source>
        <strain evidence="10">DFY28</strain>
    </source>
</reference>
<dbReference type="Pfam" id="PF06808">
    <property type="entry name" value="DctM"/>
    <property type="match status" value="1"/>
</dbReference>
<feature type="transmembrane region" description="Helical" evidence="7">
    <location>
        <begin position="6"/>
        <end position="39"/>
    </location>
</feature>
<comment type="function">
    <text evidence="7">Part of the tripartite ATP-independent periplasmic (TRAP) transport system.</text>
</comment>
<evidence type="ECO:0000256" key="1">
    <source>
        <dbReference type="ARBA" id="ARBA00004429"/>
    </source>
</evidence>
<keyword evidence="4 7" id="KW-0812">Transmembrane</keyword>
<keyword evidence="5 7" id="KW-1133">Transmembrane helix</keyword>
<feature type="transmembrane region" description="Helical" evidence="7">
    <location>
        <begin position="248"/>
        <end position="264"/>
    </location>
</feature>
<comment type="caution">
    <text evidence="7">Lacks conserved residue(s) required for the propagation of feature annotation.</text>
</comment>
<feature type="transmembrane region" description="Helical" evidence="7">
    <location>
        <begin position="317"/>
        <end position="337"/>
    </location>
</feature>
<dbReference type="InterPro" id="IPR010656">
    <property type="entry name" value="DctM"/>
</dbReference>
<keyword evidence="3 7" id="KW-0997">Cell inner membrane</keyword>
<gene>
    <name evidence="9" type="ORF">ACFSC0_00655</name>
</gene>
<feature type="transmembrane region" description="Helical" evidence="7">
    <location>
        <begin position="285"/>
        <end position="305"/>
    </location>
</feature>
<dbReference type="RefSeq" id="WP_377281277.1">
    <property type="nucleotide sequence ID" value="NZ_JBHRSI010000003.1"/>
</dbReference>
<comment type="caution">
    <text evidence="9">The sequence shown here is derived from an EMBL/GenBank/DDBJ whole genome shotgun (WGS) entry which is preliminary data.</text>
</comment>
<dbReference type="PANTHER" id="PTHR33362:SF5">
    <property type="entry name" value="C4-DICARBOXYLATE TRAP TRANSPORTER LARGE PERMEASE PROTEIN DCTM"/>
    <property type="match status" value="1"/>
</dbReference>
<keyword evidence="7" id="KW-0813">Transport</keyword>
<feature type="transmembrane region" description="Helical" evidence="7">
    <location>
        <begin position="404"/>
        <end position="428"/>
    </location>
</feature>
<protein>
    <recommendedName>
        <fullName evidence="7">TRAP transporter large permease protein</fullName>
    </recommendedName>
</protein>
<evidence type="ECO:0000256" key="5">
    <source>
        <dbReference type="ARBA" id="ARBA00022989"/>
    </source>
</evidence>
<evidence type="ECO:0000313" key="10">
    <source>
        <dbReference type="Proteomes" id="UP001597237"/>
    </source>
</evidence>
<feature type="transmembrane region" description="Helical" evidence="7">
    <location>
        <begin position="141"/>
        <end position="169"/>
    </location>
</feature>
<organism evidence="9 10">
    <name type="scientific">Phenylobacterium terrae</name>
    <dbReference type="NCBI Taxonomy" id="2665495"/>
    <lineage>
        <taxon>Bacteria</taxon>
        <taxon>Pseudomonadati</taxon>
        <taxon>Pseudomonadota</taxon>
        <taxon>Alphaproteobacteria</taxon>
        <taxon>Caulobacterales</taxon>
        <taxon>Caulobacteraceae</taxon>
        <taxon>Phenylobacterium</taxon>
    </lineage>
</organism>
<dbReference type="EMBL" id="JBHUEY010000001">
    <property type="protein sequence ID" value="MFD1781890.1"/>
    <property type="molecule type" value="Genomic_DNA"/>
</dbReference>
<dbReference type="InterPro" id="IPR004681">
    <property type="entry name" value="TRAP_DctM"/>
</dbReference>
<accession>A0ABW4MVI6</accession>
<evidence type="ECO:0000313" key="9">
    <source>
        <dbReference type="EMBL" id="MFD1781890.1"/>
    </source>
</evidence>
<feature type="transmembrane region" description="Helical" evidence="7">
    <location>
        <begin position="175"/>
        <end position="199"/>
    </location>
</feature>
<feature type="transmembrane region" description="Helical" evidence="7">
    <location>
        <begin position="100"/>
        <end position="129"/>
    </location>
</feature>
<evidence type="ECO:0000256" key="6">
    <source>
        <dbReference type="ARBA" id="ARBA00023136"/>
    </source>
</evidence>
<sequence length="434" mass="44924">MTPEALGLLGVVLLLVLLAAGVRIAVALGVVGIGGLAVLISPEAALIKSGVVAFEVVSKYELGVLPLFLLMAHLAFSAGASRDFFDAAAKFVGHRPGGLALASIAGCAGFGAISGSSLATVATIGLVALPEMRRAGYSPALATGALAAGGTLGVLIPPSAALIVFGILAEQSIGRLFTAAIIPGLTQALFYMAVIYLLCKWRPALGPVSPRAGWRERFAAIRRLADVGLLVILVIGGIAVGWFSPTEAAAVGTVGALGIGLWRRRLDWATLKKAMRETLETSGMIYAIVIAAIVFSTFIAATGFGERVAGLIESLDAGPLGVILVLVVLLLVLGMFLDGLAMMTLTIPIFLPLVQEMGIDPIWFGILMVRTMEIGFVHPPVGMNVYVVHSLARDIPLMSVFKGIVPFLVADLAHVALLIAVPGLALFLPELLGA</sequence>
<feature type="domain" description="TRAP C4-dicarboxylate transport system permease DctM subunit" evidence="8">
    <location>
        <begin position="11"/>
        <end position="424"/>
    </location>
</feature>